<dbReference type="GO" id="GO:0009243">
    <property type="term" value="P:O antigen biosynthetic process"/>
    <property type="evidence" value="ECO:0007669"/>
    <property type="project" value="UniProtKB-UniPathway"/>
</dbReference>
<evidence type="ECO:0000256" key="2">
    <source>
        <dbReference type="ARBA" id="ARBA00010944"/>
    </source>
</evidence>
<reference evidence="7" key="1">
    <citation type="submission" date="2019-05" db="EMBL/GenBank/DDBJ databases">
        <authorList>
            <consortium name="Pathogen Informatics"/>
        </authorList>
    </citation>
    <scope>NUCLEOTIDE SEQUENCE [LARGE SCALE GENOMIC DNA]</scope>
    <source>
        <strain evidence="7">NCTC12965</strain>
    </source>
</reference>
<dbReference type="EC" id="1.1.1.133" evidence="3 6"/>
<proteinExistence type="inferred from homology"/>
<dbReference type="PANTHER" id="PTHR10491:SF4">
    <property type="entry name" value="METHIONINE ADENOSYLTRANSFERASE 2 SUBUNIT BETA"/>
    <property type="match status" value="1"/>
</dbReference>
<dbReference type="Gene3D" id="3.40.50.720">
    <property type="entry name" value="NAD(P)-binding Rossmann-like Domain"/>
    <property type="match status" value="1"/>
</dbReference>
<evidence type="ECO:0000256" key="6">
    <source>
        <dbReference type="RuleBase" id="RU364082"/>
    </source>
</evidence>
<dbReference type="InterPro" id="IPR029903">
    <property type="entry name" value="RmlD-like-bd"/>
</dbReference>
<dbReference type="CDD" id="cd05254">
    <property type="entry name" value="dTDP_HR_like_SDR_e"/>
    <property type="match status" value="1"/>
</dbReference>
<dbReference type="FunFam" id="3.40.50.720:FF:000159">
    <property type="entry name" value="dTDP-4-dehydrorhamnose reductase"/>
    <property type="match status" value="1"/>
</dbReference>
<keyword evidence="6 7" id="KW-0560">Oxidoreductase</keyword>
<dbReference type="UniPathway" id="UPA00124"/>
<comment type="function">
    <text evidence="6">Catalyzes the reduction of dTDP-6-deoxy-L-lyxo-4-hexulose to yield dTDP-L-rhamnose.</text>
</comment>
<sequence length="288" mass="31479">MKVLLTGANGQLGRCFIDRLPAGWEILATDSDSLDITDFEKVKKTTLTFLPDVIVNAAAYTAVDKAENDCEMAKLINEQGPKNLALAAKIADCRLVHVSTDYVFDGLADTPYCENDITNPLGVYGKTKLDGEIAVMVTQPEAIIIRTAWVFSEYGNNFVKTMLRLAQDRDVLGIVSDQRGCPTYAGDIAAAIIDLLKADAEGGIYHFCGDKDVTWNEFAEFIFTSAFEQGLLTRSPTVNAITTDQYPTPAQRPKYSLLNCEKIKACGVVLSQWQDRVGSVVKSCSEPA</sequence>
<dbReference type="InterPro" id="IPR036291">
    <property type="entry name" value="NAD(P)-bd_dom_sf"/>
</dbReference>
<organism evidence="7">
    <name type="scientific">Serratia fonticola</name>
    <dbReference type="NCBI Taxonomy" id="47917"/>
    <lineage>
        <taxon>Bacteria</taxon>
        <taxon>Pseudomonadati</taxon>
        <taxon>Pseudomonadota</taxon>
        <taxon>Gammaproteobacteria</taxon>
        <taxon>Enterobacterales</taxon>
        <taxon>Yersiniaceae</taxon>
        <taxon>Serratia</taxon>
    </lineage>
</organism>
<evidence type="ECO:0000313" key="7">
    <source>
        <dbReference type="EMBL" id="VTR22596.1"/>
    </source>
</evidence>
<dbReference type="GO" id="GO:0019305">
    <property type="term" value="P:dTDP-rhamnose biosynthetic process"/>
    <property type="evidence" value="ECO:0007669"/>
    <property type="project" value="UniProtKB-UniPathway"/>
</dbReference>
<comment type="catalytic activity">
    <reaction evidence="5 6">
        <text>dTDP-beta-L-rhamnose + NADP(+) = dTDP-4-dehydro-beta-L-rhamnose + NADPH + H(+)</text>
        <dbReference type="Rhea" id="RHEA:21796"/>
        <dbReference type="ChEBI" id="CHEBI:15378"/>
        <dbReference type="ChEBI" id="CHEBI:57510"/>
        <dbReference type="ChEBI" id="CHEBI:57783"/>
        <dbReference type="ChEBI" id="CHEBI:58349"/>
        <dbReference type="ChEBI" id="CHEBI:62830"/>
        <dbReference type="EC" id="1.1.1.133"/>
    </reaction>
</comment>
<comment type="similarity">
    <text evidence="2 6">Belongs to the dTDP-4-dehydrorhamnose reductase family.</text>
</comment>
<dbReference type="Pfam" id="PF04321">
    <property type="entry name" value="RmlD_sub_bind"/>
    <property type="match status" value="1"/>
</dbReference>
<comment type="cofactor">
    <cofactor evidence="6">
        <name>Mg(2+)</name>
        <dbReference type="ChEBI" id="CHEBI:18420"/>
    </cofactor>
    <text evidence="6">Binds 1 Mg(2+) ion per monomer.</text>
</comment>
<comment type="pathway">
    <text evidence="1 6">Carbohydrate biosynthesis; dTDP-L-rhamnose biosynthesis.</text>
</comment>
<evidence type="ECO:0000256" key="5">
    <source>
        <dbReference type="ARBA" id="ARBA00048200"/>
    </source>
</evidence>
<accession>A0A0F7D2H2</accession>
<evidence type="ECO:0000256" key="1">
    <source>
        <dbReference type="ARBA" id="ARBA00004781"/>
    </source>
</evidence>
<name>A0A0F7D2H2_SERFO</name>
<evidence type="ECO:0000256" key="3">
    <source>
        <dbReference type="ARBA" id="ARBA00012929"/>
    </source>
</evidence>
<gene>
    <name evidence="7" type="primary">rfbD_2</name>
    <name evidence="7" type="ORF">NCTC12965_01549</name>
</gene>
<dbReference type="AlphaFoldDB" id="A0A0F7D2H2"/>
<dbReference type="SUPFAM" id="SSF51735">
    <property type="entry name" value="NAD(P)-binding Rossmann-fold domains"/>
    <property type="match status" value="1"/>
</dbReference>
<dbReference type="InterPro" id="IPR005913">
    <property type="entry name" value="dTDP_dehydrorham_reduct"/>
</dbReference>
<dbReference type="PANTHER" id="PTHR10491">
    <property type="entry name" value="DTDP-4-DEHYDRORHAMNOSE REDUCTASE"/>
    <property type="match status" value="1"/>
</dbReference>
<dbReference type="UniPathway" id="UPA00281"/>
<dbReference type="GO" id="GO:0008831">
    <property type="term" value="F:dTDP-4-dehydrorhamnose reductase activity"/>
    <property type="evidence" value="ECO:0007669"/>
    <property type="project" value="UniProtKB-EC"/>
</dbReference>
<dbReference type="RefSeq" id="WP_024484859.1">
    <property type="nucleotide sequence ID" value="NZ_CAMKUH010000025.1"/>
</dbReference>
<dbReference type="GO" id="GO:0005829">
    <property type="term" value="C:cytosol"/>
    <property type="evidence" value="ECO:0007669"/>
    <property type="project" value="TreeGrafter"/>
</dbReference>
<dbReference type="Gene3D" id="3.90.25.10">
    <property type="entry name" value="UDP-galactose 4-epimerase, domain 1"/>
    <property type="match status" value="1"/>
</dbReference>
<dbReference type="GeneID" id="30321932"/>
<protein>
    <recommendedName>
        <fullName evidence="4 6">dTDP-4-dehydrorhamnose reductase</fullName>
        <ecNumber evidence="3 6">1.1.1.133</ecNumber>
    </recommendedName>
</protein>
<dbReference type="EMBL" id="CABEEZ010000029">
    <property type="protein sequence ID" value="VTR22596.1"/>
    <property type="molecule type" value="Genomic_DNA"/>
</dbReference>
<keyword evidence="6" id="KW-0521">NADP</keyword>
<evidence type="ECO:0000256" key="4">
    <source>
        <dbReference type="ARBA" id="ARBA00017099"/>
    </source>
</evidence>
<dbReference type="NCBIfam" id="TIGR01214">
    <property type="entry name" value="rmlD"/>
    <property type="match status" value="1"/>
</dbReference>
<dbReference type="KEGG" id="sfw:WN53_17285"/>